<feature type="domain" description="DAHP synthetase I/KDSA" evidence="9">
    <location>
        <begin position="54"/>
        <end position="352"/>
    </location>
</feature>
<dbReference type="EC" id="2.5.1.54" evidence="8"/>
<comment type="function">
    <text evidence="1 8">Stereospecific condensation of phosphoenolpyruvate (PEP) and D-erythrose-4-phosphate (E4P) giving rise to 3-deoxy-D-arabino-heptulosonate-7-phosphate (DAHP).</text>
</comment>
<dbReference type="Pfam" id="PF00793">
    <property type="entry name" value="DAHP_synth_1"/>
    <property type="match status" value="1"/>
</dbReference>
<dbReference type="InterPro" id="IPR013785">
    <property type="entry name" value="Aldolase_TIM"/>
</dbReference>
<dbReference type="STRING" id="1802448.A2672_02340"/>
<keyword evidence="4 8" id="KW-0028">Amino-acid biosynthesis</keyword>
<dbReference type="Proteomes" id="UP000178065">
    <property type="component" value="Unassembled WGS sequence"/>
</dbReference>
<name>A0A1G2QYY4_9BACT</name>
<reference evidence="10 11" key="1">
    <citation type="journal article" date="2016" name="Nat. Commun.">
        <title>Thousands of microbial genomes shed light on interconnected biogeochemical processes in an aquifer system.</title>
        <authorList>
            <person name="Anantharaman K."/>
            <person name="Brown C.T."/>
            <person name="Hug L.A."/>
            <person name="Sharon I."/>
            <person name="Castelle C.J."/>
            <person name="Probst A.J."/>
            <person name="Thomas B.C."/>
            <person name="Singh A."/>
            <person name="Wilkins M.J."/>
            <person name="Karaoz U."/>
            <person name="Brodie E.L."/>
            <person name="Williams K.H."/>
            <person name="Hubbard S.S."/>
            <person name="Banfield J.F."/>
        </authorList>
    </citation>
    <scope>NUCLEOTIDE SEQUENCE [LARGE SCALE GENOMIC DNA]</scope>
</reference>
<dbReference type="PIRSF" id="PIRSF001361">
    <property type="entry name" value="DAHP_synthase"/>
    <property type="match status" value="1"/>
</dbReference>
<evidence type="ECO:0000259" key="9">
    <source>
        <dbReference type="Pfam" id="PF00793"/>
    </source>
</evidence>
<dbReference type="GO" id="GO:0009073">
    <property type="term" value="P:aromatic amino acid family biosynthetic process"/>
    <property type="evidence" value="ECO:0007669"/>
    <property type="project" value="UniProtKB-KW"/>
</dbReference>
<proteinExistence type="inferred from homology"/>
<dbReference type="EMBL" id="MHTT01000012">
    <property type="protein sequence ID" value="OHA65667.1"/>
    <property type="molecule type" value="Genomic_DNA"/>
</dbReference>
<dbReference type="NCBIfam" id="NF009395">
    <property type="entry name" value="PRK12755.1"/>
    <property type="match status" value="1"/>
</dbReference>
<evidence type="ECO:0000313" key="11">
    <source>
        <dbReference type="Proteomes" id="UP000178065"/>
    </source>
</evidence>
<comment type="catalytic activity">
    <reaction evidence="7 8">
        <text>D-erythrose 4-phosphate + phosphoenolpyruvate + H2O = 7-phospho-2-dehydro-3-deoxy-D-arabino-heptonate + phosphate</text>
        <dbReference type="Rhea" id="RHEA:14717"/>
        <dbReference type="ChEBI" id="CHEBI:15377"/>
        <dbReference type="ChEBI" id="CHEBI:16897"/>
        <dbReference type="ChEBI" id="CHEBI:43474"/>
        <dbReference type="ChEBI" id="CHEBI:58394"/>
        <dbReference type="ChEBI" id="CHEBI:58702"/>
        <dbReference type="EC" id="2.5.1.54"/>
    </reaction>
</comment>
<dbReference type="InterPro" id="IPR006218">
    <property type="entry name" value="DAHP1/KDSA"/>
</dbReference>
<sequence length="369" mass="40139">MPGIARIESGSKKIDDMNIAAITRLDSPRSYRNKFRAGPMEQNMVLCSRAAIRAILNGTDPRFMVVVGPCSIHDDQAGLEYAKRLAELAEKVRDRIFVVMRVYFEKPRTTIGWEGLIQDPHLDKSFDMASGLAKARKFLLQVLCLELPTATEFVDPITPQYISDLVSLGAIGARSAEAQAYRRMASGLSMPIAFKNGTGGSVQLAVNGVVAARTLHSFMGVDLDGRVAQIKTLGNHDCFIVLRGSSRGTNYDKESIRAAISRLEEAGVCPILMVDCSHDNSVNDLGVKDHSRQGVVFKDIVDQRAFGNRNILGAMLESNLFEGSQRPEDPKDLKYGVSITDGCIGWEETEKLLIGAHSALGACAAAPVP</sequence>
<organism evidence="10 11">
    <name type="scientific">Candidatus Wildermuthbacteria bacterium RIFCSPHIGHO2_01_FULL_49_22b</name>
    <dbReference type="NCBI Taxonomy" id="1802448"/>
    <lineage>
        <taxon>Bacteria</taxon>
        <taxon>Candidatus Wildermuthiibacteriota</taxon>
    </lineage>
</organism>
<dbReference type="UniPathway" id="UPA00053">
    <property type="reaction ID" value="UER00084"/>
</dbReference>
<evidence type="ECO:0000256" key="7">
    <source>
        <dbReference type="ARBA" id="ARBA00047508"/>
    </source>
</evidence>
<protein>
    <recommendedName>
        <fullName evidence="8">Phospho-2-dehydro-3-deoxyheptonate aldolase</fullName>
        <ecNumber evidence="8">2.5.1.54</ecNumber>
    </recommendedName>
</protein>
<dbReference type="SUPFAM" id="SSF51569">
    <property type="entry name" value="Aldolase"/>
    <property type="match status" value="1"/>
</dbReference>
<dbReference type="PANTHER" id="PTHR21225:SF12">
    <property type="entry name" value="PHOSPHO-2-DEHYDRO-3-DEOXYHEPTONATE ALDOLASE, TYROSINE-INHIBITED"/>
    <property type="match status" value="1"/>
</dbReference>
<dbReference type="InterPro" id="IPR006219">
    <property type="entry name" value="DAHP_synth_1"/>
</dbReference>
<comment type="pathway">
    <text evidence="2 8">Metabolic intermediate biosynthesis; chorismate biosynthesis; chorismate from D-erythrose 4-phosphate and phosphoenolpyruvate: step 1/7.</text>
</comment>
<dbReference type="GO" id="GO:0005737">
    <property type="term" value="C:cytoplasm"/>
    <property type="evidence" value="ECO:0007669"/>
    <property type="project" value="TreeGrafter"/>
</dbReference>
<comment type="caution">
    <text evidence="10">The sequence shown here is derived from an EMBL/GenBank/DDBJ whole genome shotgun (WGS) entry which is preliminary data.</text>
</comment>
<evidence type="ECO:0000256" key="3">
    <source>
        <dbReference type="ARBA" id="ARBA00007985"/>
    </source>
</evidence>
<dbReference type="GO" id="GO:0009423">
    <property type="term" value="P:chorismate biosynthetic process"/>
    <property type="evidence" value="ECO:0007669"/>
    <property type="project" value="UniProtKB-UniPathway"/>
</dbReference>
<evidence type="ECO:0000256" key="5">
    <source>
        <dbReference type="ARBA" id="ARBA00022679"/>
    </source>
</evidence>
<evidence type="ECO:0000256" key="6">
    <source>
        <dbReference type="ARBA" id="ARBA00023141"/>
    </source>
</evidence>
<comment type="similarity">
    <text evidence="3 8">Belongs to the class-I DAHP synthase family.</text>
</comment>
<dbReference type="GO" id="GO:0003849">
    <property type="term" value="F:3-deoxy-7-phosphoheptulonate synthase activity"/>
    <property type="evidence" value="ECO:0007669"/>
    <property type="project" value="UniProtKB-EC"/>
</dbReference>
<dbReference type="GO" id="GO:0008652">
    <property type="term" value="P:amino acid biosynthetic process"/>
    <property type="evidence" value="ECO:0007669"/>
    <property type="project" value="UniProtKB-KW"/>
</dbReference>
<evidence type="ECO:0000256" key="4">
    <source>
        <dbReference type="ARBA" id="ARBA00022605"/>
    </source>
</evidence>
<dbReference type="PANTHER" id="PTHR21225">
    <property type="entry name" value="PHOSPHO-2-DEHYDRO-3-DEOXYHEPTONATE ALDOLASE DAHP SYNTHETASE"/>
    <property type="match status" value="1"/>
</dbReference>
<evidence type="ECO:0000313" key="10">
    <source>
        <dbReference type="EMBL" id="OHA65667.1"/>
    </source>
</evidence>
<keyword evidence="6 8" id="KW-0057">Aromatic amino acid biosynthesis</keyword>
<dbReference type="AlphaFoldDB" id="A0A1G2QYY4"/>
<evidence type="ECO:0000256" key="2">
    <source>
        <dbReference type="ARBA" id="ARBA00004688"/>
    </source>
</evidence>
<evidence type="ECO:0000256" key="1">
    <source>
        <dbReference type="ARBA" id="ARBA00003726"/>
    </source>
</evidence>
<keyword evidence="5 8" id="KW-0808">Transferase</keyword>
<dbReference type="NCBIfam" id="TIGR00034">
    <property type="entry name" value="aroFGH"/>
    <property type="match status" value="1"/>
</dbReference>
<dbReference type="Gene3D" id="3.20.20.70">
    <property type="entry name" value="Aldolase class I"/>
    <property type="match status" value="1"/>
</dbReference>
<accession>A0A1G2QYY4</accession>
<gene>
    <name evidence="10" type="ORF">A2672_02340</name>
</gene>
<evidence type="ECO:0000256" key="8">
    <source>
        <dbReference type="PIRNR" id="PIRNR001361"/>
    </source>
</evidence>